<organism evidence="3 4">
    <name type="scientific">Desulfomonile tiedjei</name>
    <dbReference type="NCBI Taxonomy" id="2358"/>
    <lineage>
        <taxon>Bacteria</taxon>
        <taxon>Pseudomonadati</taxon>
        <taxon>Thermodesulfobacteriota</taxon>
        <taxon>Desulfomonilia</taxon>
        <taxon>Desulfomonilales</taxon>
        <taxon>Desulfomonilaceae</taxon>
        <taxon>Desulfomonile</taxon>
    </lineage>
</organism>
<comment type="caution">
    <text evidence="3">The sequence shown here is derived from an EMBL/GenBank/DDBJ whole genome shotgun (WGS) entry which is preliminary data.</text>
</comment>
<keyword evidence="2" id="KW-1133">Transmembrane helix</keyword>
<evidence type="ECO:0000256" key="2">
    <source>
        <dbReference type="SAM" id="Phobius"/>
    </source>
</evidence>
<keyword evidence="2" id="KW-0472">Membrane</keyword>
<accession>A0A9D6V4X9</accession>
<dbReference type="CDD" id="cd16325">
    <property type="entry name" value="LolA"/>
    <property type="match status" value="1"/>
</dbReference>
<keyword evidence="1" id="KW-0732">Signal</keyword>
<proteinExistence type="predicted"/>
<reference evidence="3" key="1">
    <citation type="submission" date="2020-07" db="EMBL/GenBank/DDBJ databases">
        <title>Huge and variable diversity of episymbiotic CPR bacteria and DPANN archaea in groundwater ecosystems.</title>
        <authorList>
            <person name="He C.Y."/>
            <person name="Keren R."/>
            <person name="Whittaker M."/>
            <person name="Farag I.F."/>
            <person name="Doudna J."/>
            <person name="Cate J.H.D."/>
            <person name="Banfield J.F."/>
        </authorList>
    </citation>
    <scope>NUCLEOTIDE SEQUENCE</scope>
    <source>
        <strain evidence="3">NC_groundwater_1664_Pr3_B-0.1um_52_9</strain>
    </source>
</reference>
<evidence type="ECO:0000313" key="3">
    <source>
        <dbReference type="EMBL" id="MBI5250803.1"/>
    </source>
</evidence>
<dbReference type="Proteomes" id="UP000807825">
    <property type="component" value="Unassembled WGS sequence"/>
</dbReference>
<protein>
    <submittedName>
        <fullName evidence="3">Outer membrane lipoprotein carrier protein LolA</fullName>
    </submittedName>
</protein>
<sequence length="283" mass="31609">MTEVVLIDYHVESSCVGLVQDRKRMAPSAYKLFLFVCLAALISILSACGARTNLTKNMELTALIAEAERKSYLVNQFRTEFVKTRRNSVFDRDMKVKGVLVFQKPDKFQLSISGDVTIEVLSNGRVVTVTHDQKDREVYHVHGERDLSKMADPLMLLIESFGNGGMRRFSVIKSVQMGDTLIAEVDPSNHKDFSRIKNATLAIDDSGQLKKVIINFKNGDLDEIEFKSWNLLAQNDPEIIALNDKLGQQADQGANKEERTETAPAEVPANLVEACRTGTQSID</sequence>
<dbReference type="InterPro" id="IPR004564">
    <property type="entry name" value="OM_lipoprot_carrier_LolA-like"/>
</dbReference>
<evidence type="ECO:0000313" key="4">
    <source>
        <dbReference type="Proteomes" id="UP000807825"/>
    </source>
</evidence>
<dbReference type="SUPFAM" id="SSF89392">
    <property type="entry name" value="Prokaryotic lipoproteins and lipoprotein localization factors"/>
    <property type="match status" value="1"/>
</dbReference>
<evidence type="ECO:0000256" key="1">
    <source>
        <dbReference type="ARBA" id="ARBA00022729"/>
    </source>
</evidence>
<name>A0A9D6V4X9_9BACT</name>
<feature type="transmembrane region" description="Helical" evidence="2">
    <location>
        <begin position="32"/>
        <end position="50"/>
    </location>
</feature>
<keyword evidence="2" id="KW-0812">Transmembrane</keyword>
<dbReference type="InterPro" id="IPR029046">
    <property type="entry name" value="LolA/LolB/LppX"/>
</dbReference>
<dbReference type="EMBL" id="JACRDE010000394">
    <property type="protein sequence ID" value="MBI5250803.1"/>
    <property type="molecule type" value="Genomic_DNA"/>
</dbReference>
<keyword evidence="3" id="KW-0449">Lipoprotein</keyword>
<gene>
    <name evidence="3" type="ORF">HY912_15035</name>
</gene>
<dbReference type="AlphaFoldDB" id="A0A9D6V4X9"/>
<dbReference type="Gene3D" id="2.50.20.10">
    <property type="entry name" value="Lipoprotein localisation LolA/LolB/LppX"/>
    <property type="match status" value="1"/>
</dbReference>